<keyword evidence="1" id="KW-0472">Membrane</keyword>
<dbReference type="AlphaFoldDB" id="A0A3M7SEG0"/>
<keyword evidence="1" id="KW-1133">Transmembrane helix</keyword>
<accession>A0A3M7SEG0</accession>
<gene>
    <name evidence="2" type="ORF">BpHYR1_002230</name>
</gene>
<organism evidence="2 3">
    <name type="scientific">Brachionus plicatilis</name>
    <name type="common">Marine rotifer</name>
    <name type="synonym">Brachionus muelleri</name>
    <dbReference type="NCBI Taxonomy" id="10195"/>
    <lineage>
        <taxon>Eukaryota</taxon>
        <taxon>Metazoa</taxon>
        <taxon>Spiralia</taxon>
        <taxon>Gnathifera</taxon>
        <taxon>Rotifera</taxon>
        <taxon>Eurotatoria</taxon>
        <taxon>Monogononta</taxon>
        <taxon>Pseudotrocha</taxon>
        <taxon>Ploima</taxon>
        <taxon>Brachionidae</taxon>
        <taxon>Brachionus</taxon>
    </lineage>
</organism>
<keyword evidence="3" id="KW-1185">Reference proteome</keyword>
<keyword evidence="1" id="KW-0812">Transmembrane</keyword>
<comment type="caution">
    <text evidence="2">The sequence shown here is derived from an EMBL/GenBank/DDBJ whole genome shotgun (WGS) entry which is preliminary data.</text>
</comment>
<reference evidence="2 3" key="1">
    <citation type="journal article" date="2018" name="Sci. Rep.">
        <title>Genomic signatures of local adaptation to the degree of environmental predictability in rotifers.</title>
        <authorList>
            <person name="Franch-Gras L."/>
            <person name="Hahn C."/>
            <person name="Garcia-Roger E.M."/>
            <person name="Carmona M.J."/>
            <person name="Serra M."/>
            <person name="Gomez A."/>
        </authorList>
    </citation>
    <scope>NUCLEOTIDE SEQUENCE [LARGE SCALE GENOMIC DNA]</scope>
    <source>
        <strain evidence="2">HYR1</strain>
    </source>
</reference>
<evidence type="ECO:0000313" key="3">
    <source>
        <dbReference type="Proteomes" id="UP000276133"/>
    </source>
</evidence>
<evidence type="ECO:0000256" key="1">
    <source>
        <dbReference type="SAM" id="Phobius"/>
    </source>
</evidence>
<sequence>MKENIKYGYVLASYFYAMLLFQISIDQNISVGNHALNYINNISPKKFSFDPRAHATPNMRFAYASHQAGLIAGLNEKKLS</sequence>
<name>A0A3M7SEG0_BRAPC</name>
<dbReference type="Proteomes" id="UP000276133">
    <property type="component" value="Unassembled WGS sequence"/>
</dbReference>
<evidence type="ECO:0000313" key="2">
    <source>
        <dbReference type="EMBL" id="RNA34204.1"/>
    </source>
</evidence>
<protein>
    <submittedName>
        <fullName evidence="2">Uncharacterized protein</fullName>
    </submittedName>
</protein>
<feature type="transmembrane region" description="Helical" evidence="1">
    <location>
        <begin position="7"/>
        <end position="25"/>
    </location>
</feature>
<dbReference type="EMBL" id="REGN01001516">
    <property type="protein sequence ID" value="RNA34204.1"/>
    <property type="molecule type" value="Genomic_DNA"/>
</dbReference>
<proteinExistence type="predicted"/>